<feature type="transmembrane region" description="Helical" evidence="7">
    <location>
        <begin position="521"/>
        <end position="538"/>
    </location>
</feature>
<dbReference type="PANTHER" id="PTHR11819:SF195">
    <property type="entry name" value="SODIUM_GLUCOSE COTRANSPORTER 4"/>
    <property type="match status" value="1"/>
</dbReference>
<feature type="transmembrane region" description="Helical" evidence="7">
    <location>
        <begin position="255"/>
        <end position="274"/>
    </location>
</feature>
<reference evidence="8" key="1">
    <citation type="submission" date="2021-01" db="EMBL/GenBank/DDBJ databases">
        <title>Modified the classification status of verrucomicrobia.</title>
        <authorList>
            <person name="Feng X."/>
        </authorList>
    </citation>
    <scope>NUCLEOTIDE SEQUENCE</scope>
    <source>
        <strain evidence="8">_KCTC 22039</strain>
    </source>
</reference>
<keyword evidence="4 7" id="KW-1133">Transmembrane helix</keyword>
<comment type="caution">
    <text evidence="8">The sequence shown here is derived from an EMBL/GenBank/DDBJ whole genome shotgun (WGS) entry which is preliminary data.</text>
</comment>
<feature type="transmembrane region" description="Helical" evidence="7">
    <location>
        <begin position="545"/>
        <end position="563"/>
    </location>
</feature>
<dbReference type="PROSITE" id="PS50283">
    <property type="entry name" value="NA_SOLUT_SYMP_3"/>
    <property type="match status" value="1"/>
</dbReference>
<dbReference type="InterPro" id="IPR038377">
    <property type="entry name" value="Na/Glc_symporter_sf"/>
</dbReference>
<feature type="transmembrane region" description="Helical" evidence="7">
    <location>
        <begin position="485"/>
        <end position="506"/>
    </location>
</feature>
<feature type="transmembrane region" description="Helical" evidence="7">
    <location>
        <begin position="569"/>
        <end position="591"/>
    </location>
</feature>
<feature type="transmembrane region" description="Helical" evidence="7">
    <location>
        <begin position="80"/>
        <end position="98"/>
    </location>
</feature>
<feature type="transmembrane region" description="Helical" evidence="7">
    <location>
        <begin position="444"/>
        <end position="464"/>
    </location>
</feature>
<evidence type="ECO:0000256" key="2">
    <source>
        <dbReference type="ARBA" id="ARBA00006434"/>
    </source>
</evidence>
<protein>
    <submittedName>
        <fullName evidence="8">Sodium/solute symporter</fullName>
    </submittedName>
</protein>
<gene>
    <name evidence="8" type="ORF">JIN82_15790</name>
</gene>
<feature type="transmembrane region" description="Helical" evidence="7">
    <location>
        <begin position="612"/>
        <end position="631"/>
    </location>
</feature>
<feature type="transmembrane region" description="Helical" evidence="7">
    <location>
        <begin position="34"/>
        <end position="55"/>
    </location>
</feature>
<feature type="transmembrane region" description="Helical" evidence="7">
    <location>
        <begin position="183"/>
        <end position="205"/>
    </location>
</feature>
<comment type="similarity">
    <text evidence="2 6">Belongs to the sodium:solute symporter (SSF) (TC 2.A.21) family.</text>
</comment>
<keyword evidence="5 7" id="KW-0472">Membrane</keyword>
<evidence type="ECO:0000256" key="4">
    <source>
        <dbReference type="ARBA" id="ARBA00022989"/>
    </source>
</evidence>
<evidence type="ECO:0000256" key="7">
    <source>
        <dbReference type="SAM" id="Phobius"/>
    </source>
</evidence>
<evidence type="ECO:0000256" key="5">
    <source>
        <dbReference type="ARBA" id="ARBA00023136"/>
    </source>
</evidence>
<evidence type="ECO:0000313" key="9">
    <source>
        <dbReference type="Proteomes" id="UP000624703"/>
    </source>
</evidence>
<feature type="transmembrane region" description="Helical" evidence="7">
    <location>
        <begin position="159"/>
        <end position="176"/>
    </location>
</feature>
<feature type="transmembrane region" description="Helical" evidence="7">
    <location>
        <begin position="119"/>
        <end position="139"/>
    </location>
</feature>
<organism evidence="8 9">
    <name type="scientific">Persicirhabdus sediminis</name>
    <dbReference type="NCBI Taxonomy" id="454144"/>
    <lineage>
        <taxon>Bacteria</taxon>
        <taxon>Pseudomonadati</taxon>
        <taxon>Verrucomicrobiota</taxon>
        <taxon>Verrucomicrobiia</taxon>
        <taxon>Verrucomicrobiales</taxon>
        <taxon>Verrucomicrobiaceae</taxon>
        <taxon>Persicirhabdus</taxon>
    </lineage>
</organism>
<feature type="transmembrane region" description="Helical" evidence="7">
    <location>
        <begin position="6"/>
        <end position="22"/>
    </location>
</feature>
<proteinExistence type="inferred from homology"/>
<dbReference type="RefSeq" id="WP_200312638.1">
    <property type="nucleotide sequence ID" value="NZ_JAENIM010000046.1"/>
</dbReference>
<dbReference type="Proteomes" id="UP000624703">
    <property type="component" value="Unassembled WGS sequence"/>
</dbReference>
<feature type="transmembrane region" description="Helical" evidence="7">
    <location>
        <begin position="295"/>
        <end position="320"/>
    </location>
</feature>
<dbReference type="GO" id="GO:0005412">
    <property type="term" value="F:D-glucose:sodium symporter activity"/>
    <property type="evidence" value="ECO:0007669"/>
    <property type="project" value="TreeGrafter"/>
</dbReference>
<dbReference type="NCBIfam" id="TIGR00813">
    <property type="entry name" value="sss"/>
    <property type="match status" value="1"/>
</dbReference>
<evidence type="ECO:0000256" key="6">
    <source>
        <dbReference type="RuleBase" id="RU362091"/>
    </source>
</evidence>
<dbReference type="AlphaFoldDB" id="A0A8J7MGI2"/>
<dbReference type="Gene3D" id="1.20.1730.10">
    <property type="entry name" value="Sodium/glucose cotransporter"/>
    <property type="match status" value="1"/>
</dbReference>
<name>A0A8J7MGI2_9BACT</name>
<dbReference type="InterPro" id="IPR001734">
    <property type="entry name" value="Na/solute_symporter"/>
</dbReference>
<evidence type="ECO:0000256" key="3">
    <source>
        <dbReference type="ARBA" id="ARBA00022692"/>
    </source>
</evidence>
<dbReference type="Pfam" id="PF00474">
    <property type="entry name" value="SSF"/>
    <property type="match status" value="2"/>
</dbReference>
<keyword evidence="3 7" id="KW-0812">Transmembrane</keyword>
<evidence type="ECO:0000313" key="8">
    <source>
        <dbReference type="EMBL" id="MBK1792627.1"/>
    </source>
</evidence>
<dbReference type="EMBL" id="JAENIM010000046">
    <property type="protein sequence ID" value="MBK1792627.1"/>
    <property type="molecule type" value="Genomic_DNA"/>
</dbReference>
<keyword evidence="9" id="KW-1185">Reference proteome</keyword>
<sequence length="632" mass="68466">MNTIDLIVFFVFIASVIGLGLFKSKGEGKDSESYFLAGRGLMWWLIGVSLIAANISSEQLVGMSGSAADYLGLAISSYEWMAAITLVVVAFFFIPYFLKTGIFTMPQFLEKRYGNGARVIMAFITMIMLVLVNLTGIIYAGGLTISQLFADSETLNLGLTGWCWVIGMIAAVYIAAGGLNASAWADLIQGIALVIGAAIITWFALNKLGATPIAELTAGSVNPHDVADDASGVEKLIALNHEKMHMALPRWDKNIPWTALMIGLWIPNFYYWGLNQYITQRVLGAHSLKEGQKGIVFAAGMKLIVPFVVVIPGIICFNLFSKDLAEIHNNSAAGKQANASYEQYLGDADSKTGFVANIQWARLHEEESKAIDEHNLAVLDANGADTSAIRKDGISEEERFATIPAMLTSNKAISVVPLQGYKYDASLNLMIKRLLPENSGLQGFVLAALFGAIVSSLAAVLNAASTIFTMDFYQRYINKESSQKGLVFAGRIAVGIFAVTGCLLAPNLDKFGSIFKYIQEFQGYISPGILAVFVFGMINRRAPQLAGVVGLCINPFLYGALAYTTDLAFLDAMAVCFFTNMLIMYVIGMLMPLKEPVEFHSNTTMDMTGSPGAKTAGIVVCIATVALYVIFW</sequence>
<comment type="subcellular location">
    <subcellularLocation>
        <location evidence="1">Membrane</location>
        <topology evidence="1">Multi-pass membrane protein</topology>
    </subcellularLocation>
</comment>
<dbReference type="GO" id="GO:0005886">
    <property type="term" value="C:plasma membrane"/>
    <property type="evidence" value="ECO:0007669"/>
    <property type="project" value="TreeGrafter"/>
</dbReference>
<dbReference type="PANTHER" id="PTHR11819">
    <property type="entry name" value="SOLUTE CARRIER FAMILY 5"/>
    <property type="match status" value="1"/>
</dbReference>
<accession>A0A8J7MGI2</accession>
<evidence type="ECO:0000256" key="1">
    <source>
        <dbReference type="ARBA" id="ARBA00004141"/>
    </source>
</evidence>